<accession>A0AAN9J5F0</accession>
<comment type="caution">
    <text evidence="3">The sequence shown here is derived from an EMBL/GenBank/DDBJ whole genome shotgun (WGS) entry which is preliminary data.</text>
</comment>
<keyword evidence="1" id="KW-0611">Plant defense</keyword>
<dbReference type="Pfam" id="PF23247">
    <property type="entry name" value="LRR_RPS2"/>
    <property type="match status" value="1"/>
</dbReference>
<reference evidence="3 4" key="1">
    <citation type="submission" date="2024-01" db="EMBL/GenBank/DDBJ databases">
        <title>The genomes of 5 underutilized Papilionoideae crops provide insights into root nodulation and disease resistance.</title>
        <authorList>
            <person name="Yuan L."/>
        </authorList>
    </citation>
    <scope>NUCLEOTIDE SEQUENCE [LARGE SCALE GENOMIC DNA]</scope>
    <source>
        <strain evidence="3">LY-2023</strain>
        <tissue evidence="3">Leaf</tissue>
    </source>
</reference>
<keyword evidence="4" id="KW-1185">Reference proteome</keyword>
<evidence type="ECO:0000259" key="2">
    <source>
        <dbReference type="Pfam" id="PF23247"/>
    </source>
</evidence>
<feature type="domain" description="Disease resistance protein At4g27190-like leucine-rich repeats" evidence="2">
    <location>
        <begin position="2"/>
        <end position="134"/>
    </location>
</feature>
<dbReference type="SUPFAM" id="SSF52058">
    <property type="entry name" value="L domain-like"/>
    <property type="match status" value="1"/>
</dbReference>
<evidence type="ECO:0000256" key="1">
    <source>
        <dbReference type="ARBA" id="ARBA00022821"/>
    </source>
</evidence>
<proteinExistence type="predicted"/>
<dbReference type="PANTHER" id="PTHR33463">
    <property type="entry name" value="NB-ARC DOMAIN-CONTAINING PROTEIN-RELATED"/>
    <property type="match status" value="1"/>
</dbReference>
<dbReference type="InterPro" id="IPR050905">
    <property type="entry name" value="Plant_NBS-LRR"/>
</dbReference>
<dbReference type="AlphaFoldDB" id="A0AAN9J5F0"/>
<protein>
    <recommendedName>
        <fullName evidence="2">Disease resistance protein At4g27190-like leucine-rich repeats domain-containing protein</fullName>
    </recommendedName>
</protein>
<dbReference type="InterPro" id="IPR057135">
    <property type="entry name" value="At4g27190-like_LRR"/>
</dbReference>
<gene>
    <name evidence="3" type="ORF">RJT34_15438</name>
</gene>
<dbReference type="EMBL" id="JAYKXN010000004">
    <property type="protein sequence ID" value="KAK7292587.1"/>
    <property type="molecule type" value="Genomic_DNA"/>
</dbReference>
<dbReference type="Gene3D" id="3.80.10.10">
    <property type="entry name" value="Ribonuclease Inhibitor"/>
    <property type="match status" value="1"/>
</dbReference>
<name>A0AAN9J5F0_CLITE</name>
<dbReference type="InterPro" id="IPR032675">
    <property type="entry name" value="LRR_dom_sf"/>
</dbReference>
<sequence length="228" mass="25921">MMIEQGKLHVDLQKLKTLKLHHFGDESLDVFPFVFHSKVSLPCFQSLEFHESAFKQIFPSGGCNQNILSQLKELHLHKLSQLQSIGLEHSWMAPFPKKLETLSVSECHGLKYLFTSSTAKMLASLEEITVTNCESLQEIVLADEGELEEIMFNELGVLILMSLPKLGSFYKGTSTLKLPSLSRVSFTHCHNTKLFPHRDSLPRLSYVKIDGEYYYGDDMHYLLEVVAA</sequence>
<dbReference type="PANTHER" id="PTHR33463:SF209">
    <property type="entry name" value="DISEASE RESISTANCE PROTEIN RPS2-LIKE"/>
    <property type="match status" value="1"/>
</dbReference>
<dbReference type="Proteomes" id="UP001359559">
    <property type="component" value="Unassembled WGS sequence"/>
</dbReference>
<evidence type="ECO:0000313" key="4">
    <source>
        <dbReference type="Proteomes" id="UP001359559"/>
    </source>
</evidence>
<organism evidence="3 4">
    <name type="scientific">Clitoria ternatea</name>
    <name type="common">Butterfly pea</name>
    <dbReference type="NCBI Taxonomy" id="43366"/>
    <lineage>
        <taxon>Eukaryota</taxon>
        <taxon>Viridiplantae</taxon>
        <taxon>Streptophyta</taxon>
        <taxon>Embryophyta</taxon>
        <taxon>Tracheophyta</taxon>
        <taxon>Spermatophyta</taxon>
        <taxon>Magnoliopsida</taxon>
        <taxon>eudicotyledons</taxon>
        <taxon>Gunneridae</taxon>
        <taxon>Pentapetalae</taxon>
        <taxon>rosids</taxon>
        <taxon>fabids</taxon>
        <taxon>Fabales</taxon>
        <taxon>Fabaceae</taxon>
        <taxon>Papilionoideae</taxon>
        <taxon>50 kb inversion clade</taxon>
        <taxon>NPAAA clade</taxon>
        <taxon>indigoferoid/millettioid clade</taxon>
        <taxon>Phaseoleae</taxon>
        <taxon>Clitoria</taxon>
    </lineage>
</organism>
<evidence type="ECO:0000313" key="3">
    <source>
        <dbReference type="EMBL" id="KAK7292587.1"/>
    </source>
</evidence>